<dbReference type="EMBL" id="CP014796">
    <property type="protein sequence ID" value="APX22248.1"/>
    <property type="molecule type" value="Genomic_DNA"/>
</dbReference>
<dbReference type="Proteomes" id="UP000186559">
    <property type="component" value="Chromosome"/>
</dbReference>
<evidence type="ECO:0000313" key="1">
    <source>
        <dbReference type="EMBL" id="APX22248.1"/>
    </source>
</evidence>
<protein>
    <submittedName>
        <fullName evidence="1">Uncharacterized protein</fullName>
    </submittedName>
</protein>
<name>A0A1U7D2B7_9RHOB</name>
<proteinExistence type="predicted"/>
<sequence>MSQHCKLSAARAVAQSLNDQDGHDEGECCEQKPGLGRCESHRVTTGRAPRPQMVACASRRPLAGIAGRPSV</sequence>
<dbReference type="KEGG" id="tpro:Ga0080559_TMP1452"/>
<organism evidence="1 2">
    <name type="scientific">Salipiger profundus</name>
    <dbReference type="NCBI Taxonomy" id="1229727"/>
    <lineage>
        <taxon>Bacteria</taxon>
        <taxon>Pseudomonadati</taxon>
        <taxon>Pseudomonadota</taxon>
        <taxon>Alphaproteobacteria</taxon>
        <taxon>Rhodobacterales</taxon>
        <taxon>Roseobacteraceae</taxon>
        <taxon>Salipiger</taxon>
    </lineage>
</organism>
<dbReference type="AlphaFoldDB" id="A0A1U7D2B7"/>
<accession>A0A1U7D2B7</accession>
<gene>
    <name evidence="1" type="ORF">Ga0080559_TMP1452</name>
</gene>
<evidence type="ECO:0000313" key="2">
    <source>
        <dbReference type="Proteomes" id="UP000186559"/>
    </source>
</evidence>
<keyword evidence="2" id="KW-1185">Reference proteome</keyword>
<reference evidence="1 2" key="1">
    <citation type="submission" date="2016-03" db="EMBL/GenBank/DDBJ databases">
        <title>Deep-sea bacteria in the southern Pacific.</title>
        <authorList>
            <person name="Tang K."/>
        </authorList>
    </citation>
    <scope>NUCLEOTIDE SEQUENCE [LARGE SCALE GENOMIC DNA]</scope>
    <source>
        <strain evidence="1 2">JLT2016</strain>
    </source>
</reference>